<sequence length="451" mass="46980">MSGRDRQGEPDPSEDGRAGRGGGREGGTGRGAGGQRGTGGQRGSGGRDDRAGGRRGGGDGGSRGTSGSGGRRSGPTGGDRDRSTGGRSTGGRPSGGDRRGGDRRSGSERRPDGDRRGVRGSGDDRRGGRPGGDRRSGGTDGERPGARRSGPAAAGRSGGERRGGPRSGRTDGEWRSGDRARGERPGGARRGDRSADDRDGSPRRPRDGGERGRADGPQPAGAPAQSRVPDPVVDEDVTGRELDQEIRDELSALSGPAAAAVARHLVMAQRLLEDDPQQAYEHAMAARRRAGRIGVVREAAGVAAYLAGKYADALAELRAARRITGSAEYLPMMADCERGLGRPRRALDLSHDPAVTALDTAGRVEMLIVAAGARRDLGEDEAAAVSLQVPELRSTARAEWVARLRYAYADALLAAGRDKEALRWFMRAADADLEGETDAAERVAELSHDNG</sequence>
<organism evidence="2 3">
    <name type="scientific">Jiangella asiatica</name>
    <dbReference type="NCBI Taxonomy" id="2530372"/>
    <lineage>
        <taxon>Bacteria</taxon>
        <taxon>Bacillati</taxon>
        <taxon>Actinomycetota</taxon>
        <taxon>Actinomycetes</taxon>
        <taxon>Jiangellales</taxon>
        <taxon>Jiangellaceae</taxon>
        <taxon>Jiangella</taxon>
    </lineage>
</organism>
<reference evidence="2 3" key="1">
    <citation type="submission" date="2019-03" db="EMBL/GenBank/DDBJ databases">
        <title>Draft genome sequences of novel Actinobacteria.</title>
        <authorList>
            <person name="Sahin N."/>
            <person name="Ay H."/>
            <person name="Saygin H."/>
        </authorList>
    </citation>
    <scope>NUCLEOTIDE SEQUENCE [LARGE SCALE GENOMIC DNA]</scope>
    <source>
        <strain evidence="2 3">5K138</strain>
    </source>
</reference>
<gene>
    <name evidence="2" type="ORF">E1269_27230</name>
</gene>
<dbReference type="InParanoid" id="A0A4R5CIZ5"/>
<dbReference type="OrthoDB" id="3215237at2"/>
<feature type="compositionally biased region" description="Basic and acidic residues" evidence="1">
    <location>
        <begin position="1"/>
        <end position="18"/>
    </location>
</feature>
<dbReference type="EMBL" id="SMKZ01000059">
    <property type="protein sequence ID" value="TDD99106.1"/>
    <property type="molecule type" value="Genomic_DNA"/>
</dbReference>
<name>A0A4R5CIZ5_9ACTN</name>
<evidence type="ECO:0000313" key="3">
    <source>
        <dbReference type="Proteomes" id="UP000294739"/>
    </source>
</evidence>
<accession>A0A4R5CIZ5</accession>
<keyword evidence="3" id="KW-1185">Reference proteome</keyword>
<dbReference type="AlphaFoldDB" id="A0A4R5CIZ5"/>
<dbReference type="Proteomes" id="UP000294739">
    <property type="component" value="Unassembled WGS sequence"/>
</dbReference>
<evidence type="ECO:0000256" key="1">
    <source>
        <dbReference type="SAM" id="MobiDB-lite"/>
    </source>
</evidence>
<proteinExistence type="predicted"/>
<protein>
    <recommendedName>
        <fullName evidence="4">Tetratricopeptide repeat protein</fullName>
    </recommendedName>
</protein>
<feature type="compositionally biased region" description="Gly residues" evidence="1">
    <location>
        <begin position="54"/>
        <end position="77"/>
    </location>
</feature>
<evidence type="ECO:0000313" key="2">
    <source>
        <dbReference type="EMBL" id="TDD99106.1"/>
    </source>
</evidence>
<feature type="compositionally biased region" description="Gly residues" evidence="1">
    <location>
        <begin position="19"/>
        <end position="44"/>
    </location>
</feature>
<evidence type="ECO:0008006" key="4">
    <source>
        <dbReference type="Google" id="ProtNLM"/>
    </source>
</evidence>
<feature type="compositionally biased region" description="Basic and acidic residues" evidence="1">
    <location>
        <begin position="158"/>
        <end position="214"/>
    </location>
</feature>
<feature type="compositionally biased region" description="Low complexity" evidence="1">
    <location>
        <begin position="215"/>
        <end position="225"/>
    </location>
</feature>
<feature type="region of interest" description="Disordered" evidence="1">
    <location>
        <begin position="1"/>
        <end position="233"/>
    </location>
</feature>
<comment type="caution">
    <text evidence="2">The sequence shown here is derived from an EMBL/GenBank/DDBJ whole genome shotgun (WGS) entry which is preliminary data.</text>
</comment>
<feature type="compositionally biased region" description="Basic and acidic residues" evidence="1">
    <location>
        <begin position="95"/>
        <end position="145"/>
    </location>
</feature>